<protein>
    <recommendedName>
        <fullName evidence="4">O-antigen polymerase</fullName>
    </recommendedName>
</protein>
<feature type="transmembrane region" description="Helical" evidence="1">
    <location>
        <begin position="379"/>
        <end position="405"/>
    </location>
</feature>
<feature type="transmembrane region" description="Helical" evidence="1">
    <location>
        <begin position="166"/>
        <end position="189"/>
    </location>
</feature>
<evidence type="ECO:0000313" key="3">
    <source>
        <dbReference type="Proteomes" id="UP000005974"/>
    </source>
</evidence>
<evidence type="ECO:0000313" key="2">
    <source>
        <dbReference type="EMBL" id="EIY32270.1"/>
    </source>
</evidence>
<feature type="transmembrane region" description="Helical" evidence="1">
    <location>
        <begin position="201"/>
        <end position="217"/>
    </location>
</feature>
<feature type="transmembrane region" description="Helical" evidence="1">
    <location>
        <begin position="251"/>
        <end position="272"/>
    </location>
</feature>
<feature type="transmembrane region" description="Helical" evidence="1">
    <location>
        <begin position="60"/>
        <end position="80"/>
    </location>
</feature>
<name>I8W0V4_9BACT</name>
<evidence type="ECO:0000256" key="1">
    <source>
        <dbReference type="SAM" id="Phobius"/>
    </source>
</evidence>
<dbReference type="HOGENOM" id="CLU_052965_0_0_10"/>
<keyword evidence="3" id="KW-1185">Reference proteome</keyword>
<evidence type="ECO:0008006" key="4">
    <source>
        <dbReference type="Google" id="ProtNLM"/>
    </source>
</evidence>
<feature type="transmembrane region" description="Helical" evidence="1">
    <location>
        <begin position="343"/>
        <end position="367"/>
    </location>
</feature>
<reference evidence="2 3" key="1">
    <citation type="submission" date="2012-02" db="EMBL/GenBank/DDBJ databases">
        <title>The Genome Sequence of Bacteroides dorei CL02T12C06.</title>
        <authorList>
            <consortium name="The Broad Institute Genome Sequencing Platform"/>
            <person name="Earl A."/>
            <person name="Ward D."/>
            <person name="Feldgarden M."/>
            <person name="Gevers D."/>
            <person name="Zitomersky N.L."/>
            <person name="Coyne M.J."/>
            <person name="Comstock L.E."/>
            <person name="Young S.K."/>
            <person name="Zeng Q."/>
            <person name="Gargeya S."/>
            <person name="Fitzgerald M."/>
            <person name="Haas B."/>
            <person name="Abouelleil A."/>
            <person name="Alvarado L."/>
            <person name="Arachchi H.M."/>
            <person name="Berlin A."/>
            <person name="Chapman S.B."/>
            <person name="Gearin G."/>
            <person name="Goldberg J."/>
            <person name="Griggs A."/>
            <person name="Gujja S."/>
            <person name="Hansen M."/>
            <person name="Heiman D."/>
            <person name="Howarth C."/>
            <person name="Larimer J."/>
            <person name="Lui A."/>
            <person name="MacDonald P.J.P."/>
            <person name="McCowen C."/>
            <person name="Montmayeur A."/>
            <person name="Murphy C."/>
            <person name="Neiman D."/>
            <person name="Pearson M."/>
            <person name="Priest M."/>
            <person name="Roberts A."/>
            <person name="Saif S."/>
            <person name="Shea T."/>
            <person name="Sisk P."/>
            <person name="Stolte C."/>
            <person name="Sykes S."/>
            <person name="Wortman J."/>
            <person name="Nusbaum C."/>
            <person name="Birren B."/>
        </authorList>
    </citation>
    <scope>NUCLEOTIDE SEQUENCE [LARGE SCALE GENOMIC DNA]</scope>
    <source>
        <strain evidence="2 3">CL02T12C06</strain>
    </source>
</reference>
<dbReference type="OrthoDB" id="703085at2"/>
<feature type="transmembrane region" description="Helical" evidence="1">
    <location>
        <begin position="28"/>
        <end position="48"/>
    </location>
</feature>
<feature type="transmembrane region" description="Helical" evidence="1">
    <location>
        <begin position="223"/>
        <end position="239"/>
    </location>
</feature>
<dbReference type="AlphaFoldDB" id="I8W0V4"/>
<keyword evidence="1" id="KW-0812">Transmembrane</keyword>
<sequence>MMTDLLKAVLTGIVFSGYYFPFEFTFLPGINTKMVLAVAGIVLLALHWLKERNTEINTMFVFISTVAGIFSLFSLFSVVYNDTTDYTYASYIVKMWVWLSGAYAVLSLIRQVHGEVSIRQVFHYMACVCAVQALLGIVIDSVPVIQGWVDTYIAQNTELFHKTKRLYGIGAGFDTAGIRFSCALLGLGYLLTHRVSDKQTMWYWGLFFTIGILGNIMSRTTTVGLVLALLYMAFTHFSLNIQLDSSKMKSFIHSILLAGVVAGITYYCYHHFPVFRNNLQYGFEGFVNWYETGDWNTSSTSRLQKMFILPDNLKTWLIGDGWFDNPDEPGGFYKYTDIGYLRFIFYCGCIGLSLFVSFFICCTVILFRKWKEDRFFLLLLFLLKLIVWVKISTDIFLVYALLLLLDRPVPVQDNVYSPKTTI</sequence>
<dbReference type="RefSeq" id="WP_007846691.1">
    <property type="nucleotide sequence ID" value="NZ_JH724134.1"/>
</dbReference>
<feature type="transmembrane region" description="Helical" evidence="1">
    <location>
        <begin position="86"/>
        <end position="109"/>
    </location>
</feature>
<dbReference type="Proteomes" id="UP000005974">
    <property type="component" value="Unassembled WGS sequence"/>
</dbReference>
<accession>I8W0V4</accession>
<keyword evidence="1" id="KW-0472">Membrane</keyword>
<feature type="transmembrane region" description="Helical" evidence="1">
    <location>
        <begin position="121"/>
        <end position="146"/>
    </location>
</feature>
<gene>
    <name evidence="2" type="ORF">HMPREF1064_02813</name>
</gene>
<dbReference type="PATRIC" id="fig|997876.3.peg.2893"/>
<organism evidence="2 3">
    <name type="scientific">Phocaeicola dorei CL02T12C06</name>
    <dbReference type="NCBI Taxonomy" id="997876"/>
    <lineage>
        <taxon>Bacteria</taxon>
        <taxon>Pseudomonadati</taxon>
        <taxon>Bacteroidota</taxon>
        <taxon>Bacteroidia</taxon>
        <taxon>Bacteroidales</taxon>
        <taxon>Bacteroidaceae</taxon>
        <taxon>Phocaeicola</taxon>
    </lineage>
</organism>
<dbReference type="EMBL" id="AGXJ01000051">
    <property type="protein sequence ID" value="EIY32270.1"/>
    <property type="molecule type" value="Genomic_DNA"/>
</dbReference>
<proteinExistence type="predicted"/>
<comment type="caution">
    <text evidence="2">The sequence shown here is derived from an EMBL/GenBank/DDBJ whole genome shotgun (WGS) entry which is preliminary data.</text>
</comment>
<keyword evidence="1" id="KW-1133">Transmembrane helix</keyword>